<keyword evidence="2" id="KW-1185">Reference proteome</keyword>
<dbReference type="PROSITE" id="PS51257">
    <property type="entry name" value="PROKAR_LIPOPROTEIN"/>
    <property type="match status" value="1"/>
</dbReference>
<evidence type="ECO:0008006" key="3">
    <source>
        <dbReference type="Google" id="ProtNLM"/>
    </source>
</evidence>
<sequence>MKKIVLLGVLISLFSCSDDDIMDSKVDFYIQQPKSVDLQGFWKYEVKTDAPVYLGDGFDMKDAAYVVFDPVFIRTLYEQRGEYYNLKSDQRYWYHTSNRITFASFYKNESAGVERIDEYSFLYKLNATKDTLFLRSDSLAYFVKKQAVDYTEKERNF</sequence>
<protein>
    <recommendedName>
        <fullName evidence="3">Lipocalin-like domain-containing protein</fullName>
    </recommendedName>
</protein>
<accession>A0ABT8CQS5</accession>
<dbReference type="Proteomes" id="UP001242368">
    <property type="component" value="Unassembled WGS sequence"/>
</dbReference>
<evidence type="ECO:0000313" key="1">
    <source>
        <dbReference type="EMBL" id="MDN3706101.1"/>
    </source>
</evidence>
<evidence type="ECO:0000313" key="2">
    <source>
        <dbReference type="Proteomes" id="UP001242368"/>
    </source>
</evidence>
<dbReference type="EMBL" id="JAUFQU010000001">
    <property type="protein sequence ID" value="MDN3706101.1"/>
    <property type="molecule type" value="Genomic_DNA"/>
</dbReference>
<comment type="caution">
    <text evidence="1">The sequence shown here is derived from an EMBL/GenBank/DDBJ whole genome shotgun (WGS) entry which is preliminary data.</text>
</comment>
<gene>
    <name evidence="1" type="ORF">QW060_03060</name>
</gene>
<proteinExistence type="predicted"/>
<reference evidence="2" key="1">
    <citation type="journal article" date="2019" name="Int. J. Syst. Evol. Microbiol.">
        <title>The Global Catalogue of Microorganisms (GCM) 10K type strain sequencing project: providing services to taxonomists for standard genome sequencing and annotation.</title>
        <authorList>
            <consortium name="The Broad Institute Genomics Platform"/>
            <consortium name="The Broad Institute Genome Sequencing Center for Infectious Disease"/>
            <person name="Wu L."/>
            <person name="Ma J."/>
        </authorList>
    </citation>
    <scope>NUCLEOTIDE SEQUENCE [LARGE SCALE GENOMIC DNA]</scope>
    <source>
        <strain evidence="2">CECT 7184</strain>
    </source>
</reference>
<dbReference type="RefSeq" id="WP_290362238.1">
    <property type="nucleotide sequence ID" value="NZ_JAUFQU010000001.1"/>
</dbReference>
<name>A0ABT8CQS5_9FLAO</name>
<organism evidence="1 2">
    <name type="scientific">Paenimyroides ceti</name>
    <dbReference type="NCBI Taxonomy" id="395087"/>
    <lineage>
        <taxon>Bacteria</taxon>
        <taxon>Pseudomonadati</taxon>
        <taxon>Bacteroidota</taxon>
        <taxon>Flavobacteriia</taxon>
        <taxon>Flavobacteriales</taxon>
        <taxon>Flavobacteriaceae</taxon>
        <taxon>Paenimyroides</taxon>
    </lineage>
</organism>